<feature type="non-terminal residue" evidence="1">
    <location>
        <position position="1"/>
    </location>
</feature>
<comment type="caution">
    <text evidence="1">The sequence shown here is derived from an EMBL/GenBank/DDBJ whole genome shotgun (WGS) entry which is preliminary data.</text>
</comment>
<accession>A0ACA9NPH9</accession>
<dbReference type="EMBL" id="CAJVPT010023908">
    <property type="protein sequence ID" value="CAG8667854.1"/>
    <property type="molecule type" value="Genomic_DNA"/>
</dbReference>
<dbReference type="Proteomes" id="UP000789525">
    <property type="component" value="Unassembled WGS sequence"/>
</dbReference>
<organism evidence="1 2">
    <name type="scientific">Acaulospora colombiana</name>
    <dbReference type="NCBI Taxonomy" id="27376"/>
    <lineage>
        <taxon>Eukaryota</taxon>
        <taxon>Fungi</taxon>
        <taxon>Fungi incertae sedis</taxon>
        <taxon>Mucoromycota</taxon>
        <taxon>Glomeromycotina</taxon>
        <taxon>Glomeromycetes</taxon>
        <taxon>Diversisporales</taxon>
        <taxon>Acaulosporaceae</taxon>
        <taxon>Acaulospora</taxon>
    </lineage>
</organism>
<protein>
    <submittedName>
        <fullName evidence="1">12887_t:CDS:1</fullName>
    </submittedName>
</protein>
<keyword evidence="2" id="KW-1185">Reference proteome</keyword>
<proteinExistence type="predicted"/>
<gene>
    <name evidence="1" type="ORF">ACOLOM_LOCUS8836</name>
</gene>
<name>A0ACA9NPH9_9GLOM</name>
<reference evidence="1" key="1">
    <citation type="submission" date="2021-06" db="EMBL/GenBank/DDBJ databases">
        <authorList>
            <person name="Kallberg Y."/>
            <person name="Tangrot J."/>
            <person name="Rosling A."/>
        </authorList>
    </citation>
    <scope>NUCLEOTIDE SEQUENCE</scope>
    <source>
        <strain evidence="1">CL356</strain>
    </source>
</reference>
<evidence type="ECO:0000313" key="2">
    <source>
        <dbReference type="Proteomes" id="UP000789525"/>
    </source>
</evidence>
<sequence length="649" mass="71497">GYEGCYKLTNEKFANNNIAGGAKLQNLYMTFGKPKLPKKCSVTDGILKGGTNWGNIATEEDRTITGKLQEIKVQSYFLHASPAYLTADYVGDGNWQNGTSYSDSHDVYTTVWHENQSKTNFYIVRQNTNTKLDVTEFKLRVNSTVLGQGVTLPSSGSLILDGRESKVIVTDYKFGSSNLIFSTAEVLTWETFDGVDYIYLYTNPSASVEIYVASSRITSNNSVPAGFSVNATSSYTVVRAAANRPNIISAIPLGSVTLVIADKSVALQTWAPRTSIANNFARYNPVPGVPGVWVLGPLLVRTASLNRGTLALEGDIDKASSIDIWGPSSISKVTWNGKSVRVSKNKQLQSLHGDLSMDVNNVNVPKLSDLTWKCQDNTPEANPEYDDSAWVVANKTSTARPYQPLQGKYVLYGEEAARLDGQVLMSRKLISRSRLSLPSIMILLASPLSPISSQSNELHQACLPTITSTTNSRYDVSRLLRDGLSYTYQKPRGIRGYKLLSDNGNDFTKWTVAGNYGRENPPDTVRGHLNEGGWYYERVGAHLPGYDDSSWKKCSPYQGRNSTGITAYRTTFNLNIPDNADVPLAFEFELDESQQYRSVIWVNGWQYGSELNVRNVVSIAHLNTIPLPCDHSPGGASQNDIMLGQRGKK</sequence>
<evidence type="ECO:0000313" key="1">
    <source>
        <dbReference type="EMBL" id="CAG8667854.1"/>
    </source>
</evidence>